<gene>
    <name evidence="2" type="ORF">HP548_26910</name>
</gene>
<feature type="transmembrane region" description="Helical" evidence="1">
    <location>
        <begin position="108"/>
        <end position="129"/>
    </location>
</feature>
<proteinExistence type="predicted"/>
<comment type="caution">
    <text evidence="2">The sequence shown here is derived from an EMBL/GenBank/DDBJ whole genome shotgun (WGS) entry which is preliminary data.</text>
</comment>
<dbReference type="GeneID" id="97134391"/>
<feature type="transmembrane region" description="Helical" evidence="1">
    <location>
        <begin position="36"/>
        <end position="62"/>
    </location>
</feature>
<sequence>MNIGRKLLTTVLTIISFTLIASIISMNESYSFDFYILVYLVYATPLITLIGLPLSLLLDYLLSRIQFVNHALYLSLRILGYACAGVLGMYIYYLLMGAGEEILNFKESLVLSLFGVLAAILFVLIDLGLEGLLTVRKRKKES</sequence>
<dbReference type="RefSeq" id="WP_063565278.1">
    <property type="nucleotide sequence ID" value="NZ_CBCRYD010000007.1"/>
</dbReference>
<keyword evidence="3" id="KW-1185">Reference proteome</keyword>
<dbReference type="Proteomes" id="UP000577724">
    <property type="component" value="Unassembled WGS sequence"/>
</dbReference>
<feature type="transmembrane region" description="Helical" evidence="1">
    <location>
        <begin position="74"/>
        <end position="96"/>
    </location>
</feature>
<dbReference type="EMBL" id="JABMCC010000118">
    <property type="protein sequence ID" value="NUU57720.1"/>
    <property type="molecule type" value="Genomic_DNA"/>
</dbReference>
<keyword evidence="1" id="KW-1133">Transmembrane helix</keyword>
<keyword evidence="1" id="KW-0812">Transmembrane</keyword>
<name>A0ABX2MUG0_9BACL</name>
<evidence type="ECO:0000256" key="1">
    <source>
        <dbReference type="SAM" id="Phobius"/>
    </source>
</evidence>
<keyword evidence="1" id="KW-0472">Membrane</keyword>
<protein>
    <submittedName>
        <fullName evidence="2">Uncharacterized protein</fullName>
    </submittedName>
</protein>
<feature type="transmembrane region" description="Helical" evidence="1">
    <location>
        <begin position="7"/>
        <end position="24"/>
    </location>
</feature>
<reference evidence="2 3" key="1">
    <citation type="submission" date="2020-05" db="EMBL/GenBank/DDBJ databases">
        <title>Genome Sequencing of Type Strains.</title>
        <authorList>
            <person name="Lemaire J.F."/>
            <person name="Inderbitzin P."/>
            <person name="Gregorio O.A."/>
            <person name="Collins S.B."/>
            <person name="Wespe N."/>
            <person name="Knight-Connoni V."/>
        </authorList>
    </citation>
    <scope>NUCLEOTIDE SEQUENCE [LARGE SCALE GENOMIC DNA]</scope>
    <source>
        <strain evidence="2 3">DSM 19942</strain>
    </source>
</reference>
<evidence type="ECO:0000313" key="3">
    <source>
        <dbReference type="Proteomes" id="UP000577724"/>
    </source>
</evidence>
<organism evidence="2 3">
    <name type="scientific">Paenibacillus taichungensis</name>
    <dbReference type="NCBI Taxonomy" id="484184"/>
    <lineage>
        <taxon>Bacteria</taxon>
        <taxon>Bacillati</taxon>
        <taxon>Bacillota</taxon>
        <taxon>Bacilli</taxon>
        <taxon>Bacillales</taxon>
        <taxon>Paenibacillaceae</taxon>
        <taxon>Paenibacillus</taxon>
    </lineage>
</organism>
<evidence type="ECO:0000313" key="2">
    <source>
        <dbReference type="EMBL" id="NUU57720.1"/>
    </source>
</evidence>
<accession>A0ABX2MUG0</accession>